<feature type="region of interest" description="Disordered" evidence="3">
    <location>
        <begin position="350"/>
        <end position="370"/>
    </location>
</feature>
<dbReference type="EMBL" id="JAECZO010000006">
    <property type="protein sequence ID" value="KAK7200508.1"/>
    <property type="molecule type" value="Genomic_DNA"/>
</dbReference>
<dbReference type="PANTHER" id="PTHR19854">
    <property type="entry name" value="TRANSDUCIN BETA-LIKE 3"/>
    <property type="match status" value="1"/>
</dbReference>
<feature type="compositionally biased region" description="Polar residues" evidence="3">
    <location>
        <begin position="290"/>
        <end position="304"/>
    </location>
</feature>
<keyword evidence="2" id="KW-0677">Repeat</keyword>
<feature type="region of interest" description="Disordered" evidence="3">
    <location>
        <begin position="594"/>
        <end position="613"/>
    </location>
</feature>
<evidence type="ECO:0000313" key="4">
    <source>
        <dbReference type="EMBL" id="KAK7200508.1"/>
    </source>
</evidence>
<evidence type="ECO:0000256" key="1">
    <source>
        <dbReference type="ARBA" id="ARBA00022574"/>
    </source>
</evidence>
<dbReference type="PANTHER" id="PTHR19854:SF1">
    <property type="entry name" value="GUANINE NUCLEOTIDE-BINDING PROTEIN SUBUNIT BETA-LIKE PROTEIN 1"/>
    <property type="match status" value="1"/>
</dbReference>
<feature type="region of interest" description="Disordered" evidence="3">
    <location>
        <begin position="142"/>
        <end position="187"/>
    </location>
</feature>
<proteinExistence type="predicted"/>
<dbReference type="Proteomes" id="UP001430356">
    <property type="component" value="Unassembled WGS sequence"/>
</dbReference>
<protein>
    <submittedName>
        <fullName evidence="4">WD domain, G-beta repeat</fullName>
    </submittedName>
</protein>
<comment type="caution">
    <text evidence="4">The sequence shown here is derived from an EMBL/GenBank/DDBJ whole genome shotgun (WGS) entry which is preliminary data.</text>
</comment>
<evidence type="ECO:0000313" key="5">
    <source>
        <dbReference type="Proteomes" id="UP001430356"/>
    </source>
</evidence>
<dbReference type="SMART" id="SM00320">
    <property type="entry name" value="WD40"/>
    <property type="match status" value="4"/>
</dbReference>
<reference evidence="4 5" key="1">
    <citation type="journal article" date="2021" name="MBio">
        <title>A New Model Trypanosomatid, Novymonas esmeraldas: Genomic Perception of Its 'Candidatus Pandoraea novymonadis' Endosymbiont.</title>
        <authorList>
            <person name="Zakharova A."/>
            <person name="Saura A."/>
            <person name="Butenko A."/>
            <person name="Podesvova L."/>
            <person name="Warmusova S."/>
            <person name="Kostygov A.Y."/>
            <person name="Nenarokova A."/>
            <person name="Lukes J."/>
            <person name="Opperdoes F.R."/>
            <person name="Yurchenko V."/>
        </authorList>
    </citation>
    <scope>NUCLEOTIDE SEQUENCE [LARGE SCALE GENOMIC DNA]</scope>
    <source>
        <strain evidence="4 5">E262AT.01</strain>
    </source>
</reference>
<evidence type="ECO:0000256" key="2">
    <source>
        <dbReference type="ARBA" id="ARBA00022737"/>
    </source>
</evidence>
<dbReference type="InterPro" id="IPR001680">
    <property type="entry name" value="WD40_rpt"/>
</dbReference>
<keyword evidence="1" id="KW-0853">WD repeat</keyword>
<dbReference type="Gene3D" id="2.130.10.10">
    <property type="entry name" value="YVTN repeat-like/Quinoprotein amine dehydrogenase"/>
    <property type="match status" value="3"/>
</dbReference>
<feature type="region of interest" description="Disordered" evidence="3">
    <location>
        <begin position="284"/>
        <end position="323"/>
    </location>
</feature>
<name>A0AAW0F5S2_9TRYP</name>
<evidence type="ECO:0000256" key="3">
    <source>
        <dbReference type="SAM" id="MobiDB-lite"/>
    </source>
</evidence>
<dbReference type="SUPFAM" id="SSF50978">
    <property type="entry name" value="WD40 repeat-like"/>
    <property type="match status" value="1"/>
</dbReference>
<dbReference type="Pfam" id="PF00400">
    <property type="entry name" value="WD40"/>
    <property type="match status" value="1"/>
</dbReference>
<organism evidence="4 5">
    <name type="scientific">Novymonas esmeraldas</name>
    <dbReference type="NCBI Taxonomy" id="1808958"/>
    <lineage>
        <taxon>Eukaryota</taxon>
        <taxon>Discoba</taxon>
        <taxon>Euglenozoa</taxon>
        <taxon>Kinetoplastea</taxon>
        <taxon>Metakinetoplastina</taxon>
        <taxon>Trypanosomatida</taxon>
        <taxon>Trypanosomatidae</taxon>
        <taxon>Novymonas</taxon>
    </lineage>
</organism>
<dbReference type="AlphaFoldDB" id="A0AAW0F5S2"/>
<feature type="compositionally biased region" description="Acidic residues" evidence="3">
    <location>
        <begin position="309"/>
        <end position="318"/>
    </location>
</feature>
<gene>
    <name evidence="4" type="ORF">NESM_000106200</name>
</gene>
<sequence>MASTAGQSLPPLFVLQEHADPVLSCSFYPSEVYTREESDWFLSGDAGGLVVLWNLATRRPLVSFSAVAEAHRQLRSGSGGEAVFGAARAAVLGPHSRGVLSVGFLPLSIRPPPRAAHGRDAESGAGGQVAKTAVCSTVAERAASGGGGGGALPGRQRFRLPRRPPPTTTGTGLEETPSSSPQDTLTSVEPRCAAFSPSSTTCFYTHSRDQRVYVWCWQRRAPGASSAAHVVELVAVLTAPQHGFCPVESISTSSDGVARTYLAIPHELEGRVTVWEVAWRRPVADDAGPSTGQPGESPQRSANGSAVKDEEEEGDDVDTSNMNPMDALIARAASEERRLARQQLKSSSCSIGDVARSGDPTAGDGSPTPLVSASGSNSILCYVAPCAVTASSKLSIRRCCTFSACTSFKGGTIMRLTMCHDAQHLTVAFESGHVVLARYRDTEASGAAVTSPEGKRGAQGDVPAAPVRGVVRAFAESALVCWWSGWCMLACSSEGGMHCYDVVPGTEEGRLEVQLRWSVTLRKGIGSVFLQRNLVVAGCWDSTLRLYDARNGRLVSILSFQKETINEVRMAPSAIARAAAFGFDVRQPRQYAAAPRGSLPASTPHSASDAVGAAPRALATPQHSLGCGTVASCAAVVGGAAADPLREEEEEQLVYLFASVSKDRTVALWRVDLGVVLEQAVVDEGGRI</sequence>
<feature type="compositionally biased region" description="Polar residues" evidence="3">
    <location>
        <begin position="178"/>
        <end position="187"/>
    </location>
</feature>
<accession>A0AAW0F5S2</accession>
<dbReference type="InterPro" id="IPR015943">
    <property type="entry name" value="WD40/YVTN_repeat-like_dom_sf"/>
</dbReference>
<dbReference type="InterPro" id="IPR036322">
    <property type="entry name" value="WD40_repeat_dom_sf"/>
</dbReference>
<keyword evidence="5" id="KW-1185">Reference proteome</keyword>
<feature type="compositionally biased region" description="Low complexity" evidence="3">
    <location>
        <begin position="168"/>
        <end position="177"/>
    </location>
</feature>